<evidence type="ECO:0000313" key="2">
    <source>
        <dbReference type="EMBL" id="KJR85961.1"/>
    </source>
</evidence>
<name>A0A0F2MCT8_SPOSC</name>
<evidence type="ECO:0000256" key="1">
    <source>
        <dbReference type="SAM" id="MobiDB-lite"/>
    </source>
</evidence>
<dbReference type="Proteomes" id="UP000033710">
    <property type="component" value="Unassembled WGS sequence"/>
</dbReference>
<protein>
    <submittedName>
        <fullName evidence="2">Uncharacterized protein</fullName>
    </submittedName>
</protein>
<accession>A0A0F2MCT8</accession>
<evidence type="ECO:0000313" key="3">
    <source>
        <dbReference type="Proteomes" id="UP000033710"/>
    </source>
</evidence>
<dbReference type="AlphaFoldDB" id="A0A0F2MCT8"/>
<organism evidence="2 3">
    <name type="scientific">Sporothrix schenckii 1099-18</name>
    <dbReference type="NCBI Taxonomy" id="1397361"/>
    <lineage>
        <taxon>Eukaryota</taxon>
        <taxon>Fungi</taxon>
        <taxon>Dikarya</taxon>
        <taxon>Ascomycota</taxon>
        <taxon>Pezizomycotina</taxon>
        <taxon>Sordariomycetes</taxon>
        <taxon>Sordariomycetidae</taxon>
        <taxon>Ophiostomatales</taxon>
        <taxon>Ophiostomataceae</taxon>
        <taxon>Sporothrix</taxon>
    </lineage>
</organism>
<dbReference type="RefSeq" id="XP_016588637.1">
    <property type="nucleotide sequence ID" value="XM_016736638.1"/>
</dbReference>
<proteinExistence type="predicted"/>
<dbReference type="KEGG" id="ssck:SPSK_10081"/>
<dbReference type="VEuPathDB" id="FungiDB:SPSK_10081"/>
<gene>
    <name evidence="2" type="ORF">SPSK_10081</name>
</gene>
<feature type="region of interest" description="Disordered" evidence="1">
    <location>
        <begin position="33"/>
        <end position="57"/>
    </location>
</feature>
<reference evidence="2 3" key="2">
    <citation type="journal article" date="2015" name="Eukaryot. Cell">
        <title>Asexual propagation of a virulent clone complex in a human and feline outbreak of sporotrichosis.</title>
        <authorList>
            <person name="Teixeira Mde M."/>
            <person name="Rodrigues A.M."/>
            <person name="Tsui C.K."/>
            <person name="de Almeida L.G."/>
            <person name="Van Diepeningen A.D."/>
            <person name="van den Ende B.G."/>
            <person name="Fernandes G.F."/>
            <person name="Kano R."/>
            <person name="Hamelin R.C."/>
            <person name="Lopes-Bezerra L.M."/>
            <person name="Vasconcelos A.T."/>
            <person name="de Hoog S."/>
            <person name="de Camargo Z.P."/>
            <person name="Felipe M.S."/>
        </authorList>
    </citation>
    <scope>NUCLEOTIDE SEQUENCE [LARGE SCALE GENOMIC DNA]</scope>
    <source>
        <strain evidence="2 3">1099-18</strain>
    </source>
</reference>
<dbReference type="EMBL" id="AXCR01000007">
    <property type="protein sequence ID" value="KJR85961.1"/>
    <property type="molecule type" value="Genomic_DNA"/>
</dbReference>
<dbReference type="GeneID" id="27671915"/>
<reference evidence="2 3" key="1">
    <citation type="journal article" date="2014" name="BMC Genomics">
        <title>Comparative genomics of the major fungal agents of human and animal Sporotrichosis: Sporothrix schenckii and Sporothrix brasiliensis.</title>
        <authorList>
            <person name="Teixeira M.M."/>
            <person name="de Almeida L.G."/>
            <person name="Kubitschek-Barreira P."/>
            <person name="Alves F.L."/>
            <person name="Kioshima E.S."/>
            <person name="Abadio A.K."/>
            <person name="Fernandes L."/>
            <person name="Derengowski L.S."/>
            <person name="Ferreira K.S."/>
            <person name="Souza R.C."/>
            <person name="Ruiz J.C."/>
            <person name="de Andrade N.C."/>
            <person name="Paes H.C."/>
            <person name="Nicola A.M."/>
            <person name="Albuquerque P."/>
            <person name="Gerber A.L."/>
            <person name="Martins V.P."/>
            <person name="Peconick L.D."/>
            <person name="Neto A.V."/>
            <person name="Chaucanez C.B."/>
            <person name="Silva P.A."/>
            <person name="Cunha O.L."/>
            <person name="de Oliveira F.F."/>
            <person name="dos Santos T.C."/>
            <person name="Barros A.L."/>
            <person name="Soares M.A."/>
            <person name="de Oliveira L.M."/>
            <person name="Marini M.M."/>
            <person name="Villalobos-Duno H."/>
            <person name="Cunha M.M."/>
            <person name="de Hoog S."/>
            <person name="da Silveira J.F."/>
            <person name="Henrissat B."/>
            <person name="Nino-Vega G.A."/>
            <person name="Cisalpino P.S."/>
            <person name="Mora-Montes H.M."/>
            <person name="Almeida S.R."/>
            <person name="Stajich J.E."/>
            <person name="Lopes-Bezerra L.M."/>
            <person name="Vasconcelos A.T."/>
            <person name="Felipe M.S."/>
        </authorList>
    </citation>
    <scope>NUCLEOTIDE SEQUENCE [LARGE SCALE GENOMIC DNA]</scope>
    <source>
        <strain evidence="2 3">1099-18</strain>
    </source>
</reference>
<comment type="caution">
    <text evidence="2">The sequence shown here is derived from an EMBL/GenBank/DDBJ whole genome shotgun (WGS) entry which is preliminary data.</text>
</comment>
<sequence>MDIAELERRMTLLWWMVNYVTMRIGCSIAMRKRPEGPPLFDPTAARRRRRTDEKRNGKVPLSTLLRHITHMPDGKAGTKH</sequence>